<dbReference type="GO" id="GO:0008168">
    <property type="term" value="F:methyltransferase activity"/>
    <property type="evidence" value="ECO:0007669"/>
    <property type="project" value="UniProtKB-KW"/>
</dbReference>
<dbReference type="RefSeq" id="WP_346756340.1">
    <property type="nucleotide sequence ID" value="NZ_JAUJEB010000001.1"/>
</dbReference>
<proteinExistence type="predicted"/>
<feature type="domain" description="Methyltransferase" evidence="1">
    <location>
        <begin position="142"/>
        <end position="242"/>
    </location>
</feature>
<dbReference type="EC" id="2.1.-.-" evidence="2"/>
<keyword evidence="2" id="KW-0489">Methyltransferase</keyword>
<dbReference type="SUPFAM" id="SSF53335">
    <property type="entry name" value="S-adenosyl-L-methionine-dependent methyltransferases"/>
    <property type="match status" value="1"/>
</dbReference>
<evidence type="ECO:0000313" key="3">
    <source>
        <dbReference type="Proteomes" id="UP001172083"/>
    </source>
</evidence>
<comment type="caution">
    <text evidence="2">The sequence shown here is derived from an EMBL/GenBank/DDBJ whole genome shotgun (WGS) entry which is preliminary data.</text>
</comment>
<dbReference type="EMBL" id="JAUJEB010000001">
    <property type="protein sequence ID" value="MDN5211004.1"/>
    <property type="molecule type" value="Genomic_DNA"/>
</dbReference>
<organism evidence="2 3">
    <name type="scientific">Agaribacillus aureus</name>
    <dbReference type="NCBI Taxonomy" id="3051825"/>
    <lineage>
        <taxon>Bacteria</taxon>
        <taxon>Pseudomonadati</taxon>
        <taxon>Bacteroidota</taxon>
        <taxon>Cytophagia</taxon>
        <taxon>Cytophagales</taxon>
        <taxon>Splendidivirgaceae</taxon>
        <taxon>Agaribacillus</taxon>
    </lineage>
</organism>
<dbReference type="Gene3D" id="3.40.50.150">
    <property type="entry name" value="Vaccinia Virus protein VP39"/>
    <property type="match status" value="1"/>
</dbReference>
<reference evidence="2" key="1">
    <citation type="submission" date="2023-06" db="EMBL/GenBank/DDBJ databases">
        <title>Genomic of Agaribacillus aureum.</title>
        <authorList>
            <person name="Wang G."/>
        </authorList>
    </citation>
    <scope>NUCLEOTIDE SEQUENCE</scope>
    <source>
        <strain evidence="2">BMA12</strain>
    </source>
</reference>
<name>A0ABT8KZY9_9BACT</name>
<protein>
    <submittedName>
        <fullName evidence="2">Class I SAM-dependent methyltransferase</fullName>
        <ecNumber evidence="2">2.1.-.-</ecNumber>
    </submittedName>
</protein>
<sequence>MQNTTKQLDLYKQEIRQRIYFFLDKNGPEETDYEQFDQLMEEIGDMRREGVFNETDILELQQFFGEPMTTTQTLQGQVCVKQYGYPGDFQIIDCIYTHHISPDKMLSRWDHYFQAQAASKAVRNRKEYFKSLLAAKPENTAVLNLVSGPCRDIAEYLQQHPGNKMMFDCLEFDLEAIKYAKQLLDEHGITHQAINFIPKNIFKFEPTRRYDFIWSAGLFDYLEDEVVVEVLSGLSKILEKGGEIVIGNFHTKNPSRNYMEFGQWYLYHRTEEQLVKLAELSGASPECIRISKESEDVNLFLHINLPA</sequence>
<evidence type="ECO:0000259" key="1">
    <source>
        <dbReference type="Pfam" id="PF13649"/>
    </source>
</evidence>
<keyword evidence="3" id="KW-1185">Reference proteome</keyword>
<dbReference type="GO" id="GO:0032259">
    <property type="term" value="P:methylation"/>
    <property type="evidence" value="ECO:0007669"/>
    <property type="project" value="UniProtKB-KW"/>
</dbReference>
<keyword evidence="2" id="KW-0808">Transferase</keyword>
<dbReference type="Pfam" id="PF13649">
    <property type="entry name" value="Methyltransf_25"/>
    <property type="match status" value="1"/>
</dbReference>
<dbReference type="InterPro" id="IPR041698">
    <property type="entry name" value="Methyltransf_25"/>
</dbReference>
<dbReference type="InterPro" id="IPR029063">
    <property type="entry name" value="SAM-dependent_MTases_sf"/>
</dbReference>
<accession>A0ABT8KZY9</accession>
<evidence type="ECO:0000313" key="2">
    <source>
        <dbReference type="EMBL" id="MDN5211004.1"/>
    </source>
</evidence>
<gene>
    <name evidence="2" type="ORF">QQ020_03055</name>
</gene>
<dbReference type="Proteomes" id="UP001172083">
    <property type="component" value="Unassembled WGS sequence"/>
</dbReference>